<evidence type="ECO:0000313" key="2">
    <source>
        <dbReference type="EMBL" id="KKN83415.1"/>
    </source>
</evidence>
<dbReference type="InterPro" id="IPR052729">
    <property type="entry name" value="Acyl/Acetyltrans_Enzymes"/>
</dbReference>
<accession>A0A0F9TQU0</accession>
<gene>
    <name evidence="2" type="ORF">LCGC14_0299500</name>
</gene>
<dbReference type="InterPro" id="IPR016181">
    <property type="entry name" value="Acyl_CoA_acyltransferase"/>
</dbReference>
<dbReference type="Gene3D" id="3.40.630.90">
    <property type="match status" value="1"/>
</dbReference>
<organism evidence="2">
    <name type="scientific">marine sediment metagenome</name>
    <dbReference type="NCBI Taxonomy" id="412755"/>
    <lineage>
        <taxon>unclassified sequences</taxon>
        <taxon>metagenomes</taxon>
        <taxon>ecological metagenomes</taxon>
    </lineage>
</organism>
<dbReference type="Pfam" id="PF13673">
    <property type="entry name" value="Acetyltransf_10"/>
    <property type="match status" value="1"/>
</dbReference>
<dbReference type="SUPFAM" id="SSF55729">
    <property type="entry name" value="Acyl-CoA N-acyltransferases (Nat)"/>
    <property type="match status" value="1"/>
</dbReference>
<dbReference type="CDD" id="cd04301">
    <property type="entry name" value="NAT_SF"/>
    <property type="match status" value="1"/>
</dbReference>
<dbReference type="GO" id="GO:0016747">
    <property type="term" value="F:acyltransferase activity, transferring groups other than amino-acyl groups"/>
    <property type="evidence" value="ECO:0007669"/>
    <property type="project" value="InterPro"/>
</dbReference>
<dbReference type="InterPro" id="IPR041496">
    <property type="entry name" value="YitH/HolE_GNAT"/>
</dbReference>
<dbReference type="PANTHER" id="PTHR47237:SF2">
    <property type="entry name" value="BLL4206 PROTEIN"/>
    <property type="match status" value="1"/>
</dbReference>
<dbReference type="PROSITE" id="PS51186">
    <property type="entry name" value="GNAT"/>
    <property type="match status" value="1"/>
</dbReference>
<dbReference type="Pfam" id="PF18014">
    <property type="entry name" value="Acetyltransf_18"/>
    <property type="match status" value="1"/>
</dbReference>
<name>A0A0F9TQU0_9ZZZZ</name>
<evidence type="ECO:0000259" key="1">
    <source>
        <dbReference type="PROSITE" id="PS51186"/>
    </source>
</evidence>
<dbReference type="PANTHER" id="PTHR47237">
    <property type="entry name" value="SLL0310 PROTEIN"/>
    <property type="match status" value="1"/>
</dbReference>
<comment type="caution">
    <text evidence="2">The sequence shown here is derived from an EMBL/GenBank/DDBJ whole genome shotgun (WGS) entry which is preliminary data.</text>
</comment>
<dbReference type="Gene3D" id="3.40.630.30">
    <property type="match status" value="1"/>
</dbReference>
<dbReference type="InterPro" id="IPR000182">
    <property type="entry name" value="GNAT_dom"/>
</dbReference>
<reference evidence="2" key="1">
    <citation type="journal article" date="2015" name="Nature">
        <title>Complex archaea that bridge the gap between prokaryotes and eukaryotes.</title>
        <authorList>
            <person name="Spang A."/>
            <person name="Saw J.H."/>
            <person name="Jorgensen S.L."/>
            <person name="Zaremba-Niedzwiedzka K."/>
            <person name="Martijn J."/>
            <person name="Lind A.E."/>
            <person name="van Eijk R."/>
            <person name="Schleper C."/>
            <person name="Guy L."/>
            <person name="Ettema T.J."/>
        </authorList>
    </citation>
    <scope>NUCLEOTIDE SEQUENCE</scope>
</reference>
<protein>
    <recommendedName>
        <fullName evidence="1">N-acetyltransferase domain-containing protein</fullName>
    </recommendedName>
</protein>
<dbReference type="AlphaFoldDB" id="A0A0F9TQU0"/>
<dbReference type="EMBL" id="LAZR01000185">
    <property type="protein sequence ID" value="KKN83415.1"/>
    <property type="molecule type" value="Genomic_DNA"/>
</dbReference>
<proteinExistence type="predicted"/>
<sequence length="287" mass="32471">MEIAPKNIIVRQMVATDIPGAMQLVLAENWNQTQVDWQMFLELNSNLCLVATYKTAIIGTVTAINYKNDVAWIGMMLVSKAFRGLGVSKSLLNIIIEKLEGCKSIKLDATAAGIPVYKKLGFQEELEIDRMVTTPFNSIINNRSRDTVRVISENDLVELSKLDMKFFGANRIDLFNFLKKKNKAWCLIRNECIVGYVFVRPGRNYFQLGPLMAETVDDALNLIEIILENNVGQSIVIDVLHDQFKFKERLASLGFSFQRSFVRMYLKNNSFAGLVDKQFLIAGPELG</sequence>
<feature type="domain" description="N-acetyltransferase" evidence="1">
    <location>
        <begin position="8"/>
        <end position="146"/>
    </location>
</feature>